<comment type="caution">
    <text evidence="2">The sequence shown here is derived from an EMBL/GenBank/DDBJ whole genome shotgun (WGS) entry which is preliminary data.</text>
</comment>
<dbReference type="EMBL" id="AZHE01000021">
    <property type="protein sequence ID" value="KHN95638.1"/>
    <property type="molecule type" value="Genomic_DNA"/>
</dbReference>
<gene>
    <name evidence="2" type="ORF">MAM_06479</name>
</gene>
<evidence type="ECO:0000256" key="1">
    <source>
        <dbReference type="SAM" id="MobiDB-lite"/>
    </source>
</evidence>
<dbReference type="Proteomes" id="UP000030816">
    <property type="component" value="Unassembled WGS sequence"/>
</dbReference>
<organism evidence="2 3">
    <name type="scientific">Metarhizium album (strain ARSEF 1941)</name>
    <dbReference type="NCBI Taxonomy" id="1081103"/>
    <lineage>
        <taxon>Eukaryota</taxon>
        <taxon>Fungi</taxon>
        <taxon>Dikarya</taxon>
        <taxon>Ascomycota</taxon>
        <taxon>Pezizomycotina</taxon>
        <taxon>Sordariomycetes</taxon>
        <taxon>Hypocreomycetidae</taxon>
        <taxon>Hypocreales</taxon>
        <taxon>Clavicipitaceae</taxon>
        <taxon>Metarhizium</taxon>
    </lineage>
</organism>
<keyword evidence="3" id="KW-1185">Reference proteome</keyword>
<dbReference type="AlphaFoldDB" id="A0A0B2WNR8"/>
<evidence type="ECO:0000313" key="2">
    <source>
        <dbReference type="EMBL" id="KHN95638.1"/>
    </source>
</evidence>
<feature type="region of interest" description="Disordered" evidence="1">
    <location>
        <begin position="1"/>
        <end position="35"/>
    </location>
</feature>
<dbReference type="HOGENOM" id="CLU_2413732_0_0_1"/>
<sequence length="92" mass="10600">MADEVPGYKEIPGHGEGDELPAQRPRRQDGEVWEENPNDWYAQPLKWWNHRHAFEPGYCIETRFGGDSDSGRWFKANHRRAALAAIRIIGLA</sequence>
<accession>A0A0B2WNR8</accession>
<name>A0A0B2WNR8_METAS</name>
<protein>
    <submittedName>
        <fullName evidence="2">Uncharacterized protein</fullName>
    </submittedName>
</protein>
<proteinExistence type="predicted"/>
<dbReference type="GeneID" id="63740934"/>
<reference evidence="2 3" key="1">
    <citation type="journal article" date="2014" name="Proc. Natl. Acad. Sci. U.S.A.">
        <title>Trajectory and genomic determinants of fungal-pathogen speciation and host adaptation.</title>
        <authorList>
            <person name="Hu X."/>
            <person name="Xiao G."/>
            <person name="Zheng P."/>
            <person name="Shang Y."/>
            <person name="Su Y."/>
            <person name="Zhang X."/>
            <person name="Liu X."/>
            <person name="Zhan S."/>
            <person name="St Leger R.J."/>
            <person name="Wang C."/>
        </authorList>
    </citation>
    <scope>NUCLEOTIDE SEQUENCE [LARGE SCALE GENOMIC DNA]</scope>
    <source>
        <strain evidence="2 3">ARSEF 1941</strain>
    </source>
</reference>
<evidence type="ECO:0000313" key="3">
    <source>
        <dbReference type="Proteomes" id="UP000030816"/>
    </source>
</evidence>
<dbReference type="RefSeq" id="XP_040676704.1">
    <property type="nucleotide sequence ID" value="XM_040825277.1"/>
</dbReference>
<dbReference type="OrthoDB" id="4933977at2759"/>